<dbReference type="Pfam" id="PF00335">
    <property type="entry name" value="Tetraspanin"/>
    <property type="match status" value="1"/>
</dbReference>
<proteinExistence type="predicted"/>
<name>A0A084WER6_ANOSI</name>
<dbReference type="EMBL" id="KE525341">
    <property type="protein sequence ID" value="KFB48710.1"/>
    <property type="molecule type" value="Genomic_DNA"/>
</dbReference>
<evidence type="ECO:0000256" key="3">
    <source>
        <dbReference type="ARBA" id="ARBA00022989"/>
    </source>
</evidence>
<organism evidence="5">
    <name type="scientific">Anopheles sinensis</name>
    <name type="common">Mosquito</name>
    <dbReference type="NCBI Taxonomy" id="74873"/>
    <lineage>
        <taxon>Eukaryota</taxon>
        <taxon>Metazoa</taxon>
        <taxon>Ecdysozoa</taxon>
        <taxon>Arthropoda</taxon>
        <taxon>Hexapoda</taxon>
        <taxon>Insecta</taxon>
        <taxon>Pterygota</taxon>
        <taxon>Neoptera</taxon>
        <taxon>Endopterygota</taxon>
        <taxon>Diptera</taxon>
        <taxon>Nematocera</taxon>
        <taxon>Culicoidea</taxon>
        <taxon>Culicidae</taxon>
        <taxon>Anophelinae</taxon>
        <taxon>Anopheles</taxon>
    </lineage>
</organism>
<reference evidence="6" key="2">
    <citation type="submission" date="2020-05" db="UniProtKB">
        <authorList>
            <consortium name="EnsemblMetazoa"/>
        </authorList>
    </citation>
    <scope>IDENTIFICATION</scope>
</reference>
<dbReference type="EMBL" id="ATLV01023246">
    <property type="status" value="NOT_ANNOTATED_CDS"/>
    <property type="molecule type" value="Genomic_DNA"/>
</dbReference>
<dbReference type="AlphaFoldDB" id="A0A084WER6"/>
<dbReference type="EnsemblMetazoa" id="ASIC016712-RA">
    <property type="protein sequence ID" value="ASIC016712-PA"/>
    <property type="gene ID" value="ASIC016712"/>
</dbReference>
<protein>
    <submittedName>
        <fullName evidence="5">AGAP007210-PA-like protein</fullName>
    </submittedName>
</protein>
<keyword evidence="3" id="KW-1133">Transmembrane helix</keyword>
<dbReference type="Proteomes" id="UP000030765">
    <property type="component" value="Unassembled WGS sequence"/>
</dbReference>
<evidence type="ECO:0000256" key="4">
    <source>
        <dbReference type="ARBA" id="ARBA00023136"/>
    </source>
</evidence>
<keyword evidence="7" id="KW-1185">Reference proteome</keyword>
<dbReference type="InterPro" id="IPR018499">
    <property type="entry name" value="Tetraspanin/Peripherin"/>
</dbReference>
<dbReference type="VEuPathDB" id="VectorBase:ASIS016192"/>
<comment type="subcellular location">
    <subcellularLocation>
        <location evidence="1">Membrane</location>
        <topology evidence="1">Multi-pass membrane protein</topology>
    </subcellularLocation>
</comment>
<evidence type="ECO:0000256" key="2">
    <source>
        <dbReference type="ARBA" id="ARBA00022692"/>
    </source>
</evidence>
<dbReference type="InterPro" id="IPR008952">
    <property type="entry name" value="Tetraspanin_EC2_sf"/>
</dbReference>
<accession>A0A084WER6</accession>
<dbReference type="GO" id="GO:0016020">
    <property type="term" value="C:membrane"/>
    <property type="evidence" value="ECO:0007669"/>
    <property type="project" value="UniProtKB-SubCell"/>
</dbReference>
<dbReference type="VEuPathDB" id="VectorBase:ASIC016712"/>
<evidence type="ECO:0000313" key="6">
    <source>
        <dbReference type="EnsemblMetazoa" id="ASIC016712-PA"/>
    </source>
</evidence>
<evidence type="ECO:0000313" key="7">
    <source>
        <dbReference type="Proteomes" id="UP000030765"/>
    </source>
</evidence>
<dbReference type="CDD" id="cd03127">
    <property type="entry name" value="tetraspanin_LEL"/>
    <property type="match status" value="1"/>
</dbReference>
<gene>
    <name evidence="5" type="ORF">ZHAS_00016712</name>
</gene>
<reference evidence="5 7" key="1">
    <citation type="journal article" date="2014" name="BMC Genomics">
        <title>Genome sequence of Anopheles sinensis provides insight into genetics basis of mosquito competence for malaria parasites.</title>
        <authorList>
            <person name="Zhou D."/>
            <person name="Zhang D."/>
            <person name="Ding G."/>
            <person name="Shi L."/>
            <person name="Hou Q."/>
            <person name="Ye Y."/>
            <person name="Xu Y."/>
            <person name="Zhou H."/>
            <person name="Xiong C."/>
            <person name="Li S."/>
            <person name="Yu J."/>
            <person name="Hong S."/>
            <person name="Yu X."/>
            <person name="Zou P."/>
            <person name="Chen C."/>
            <person name="Chang X."/>
            <person name="Wang W."/>
            <person name="Lv Y."/>
            <person name="Sun Y."/>
            <person name="Ma L."/>
            <person name="Shen B."/>
            <person name="Zhu C."/>
        </authorList>
    </citation>
    <scope>NUCLEOTIDE SEQUENCE [LARGE SCALE GENOMIC DNA]</scope>
</reference>
<dbReference type="STRING" id="74873.A0A084WER6"/>
<keyword evidence="4" id="KW-0472">Membrane</keyword>
<dbReference type="OrthoDB" id="6239677at2759"/>
<keyword evidence="2" id="KW-0812">Transmembrane</keyword>
<dbReference type="SUPFAM" id="SSF48652">
    <property type="entry name" value="Tetraspanin"/>
    <property type="match status" value="1"/>
</dbReference>
<sequence length="168" mass="18409">MDTQTVLTDRKGSVLGTVRSADRTRADLTAPLLPWLDVNEPEASVLPRNVSGWSVATKAHLITPAELAIESSFGEFLAKDSTTKDQTHIWNRLQRDFHCCGYNGIHDYKKVGVPWSCYDPINSKVFNAGCMHVFVKSIEMNMIRVAVVAIASALIQVGVQCSVCVGMA</sequence>
<dbReference type="Gene3D" id="1.10.1450.10">
    <property type="entry name" value="Tetraspanin"/>
    <property type="match status" value="1"/>
</dbReference>
<evidence type="ECO:0000256" key="1">
    <source>
        <dbReference type="ARBA" id="ARBA00004141"/>
    </source>
</evidence>
<evidence type="ECO:0000313" key="5">
    <source>
        <dbReference type="EMBL" id="KFB48710.1"/>
    </source>
</evidence>